<sequence>MMYRGGQARSMDNEWECVIVGGGAAGLSAALVLGRARRRTLLIDAGGQSNRAAHGIGGLLGFDGVPPAELYARGRRELERYPSVEVRDGEVRAAAAGDGITLDLADGAGVHIRRLLLATGMRYDYPDLPGLAPLWGRSVFHCPFCHGWEVRDQPLAVLAQGERAVHMATLLRGWSDDVVLLTGGPADLSDDDRARLDIAGIPIDERKVRELDSAAGELHAVVFDDGARLPRSALLVAAELRQRSGLAAQLGVKLVATGPVSPEAVDVDPLYRTSVPGVFAAGDVCAQMPQIAAAVAAGSAAAVSVMAGITEER</sequence>
<dbReference type="InterPro" id="IPR050097">
    <property type="entry name" value="Ferredoxin-NADP_redctase_2"/>
</dbReference>
<keyword evidence="1" id="KW-0285">Flavoprotein</keyword>
<dbReference type="Gene3D" id="3.50.50.60">
    <property type="entry name" value="FAD/NAD(P)-binding domain"/>
    <property type="match status" value="2"/>
</dbReference>
<evidence type="ECO:0000313" key="6">
    <source>
        <dbReference type="Proteomes" id="UP000466785"/>
    </source>
</evidence>
<dbReference type="AlphaFoldDB" id="A0A6N4VE49"/>
<dbReference type="Proteomes" id="UP000466785">
    <property type="component" value="Chromosome"/>
</dbReference>
<dbReference type="InterPro" id="IPR023753">
    <property type="entry name" value="FAD/NAD-binding_dom"/>
</dbReference>
<dbReference type="EMBL" id="AP022570">
    <property type="protein sequence ID" value="BBX52881.1"/>
    <property type="molecule type" value="Genomic_DNA"/>
</dbReference>
<dbReference type="KEGG" id="mpof:MPOR_39070"/>
<dbReference type="Pfam" id="PF07992">
    <property type="entry name" value="Pyr_redox_2"/>
    <property type="match status" value="1"/>
</dbReference>
<dbReference type="SUPFAM" id="SSF51905">
    <property type="entry name" value="FAD/NAD(P)-binding domain"/>
    <property type="match status" value="1"/>
</dbReference>
<keyword evidence="2" id="KW-0560">Oxidoreductase</keyword>
<gene>
    <name evidence="5" type="ORF">MPOR_39070</name>
</gene>
<dbReference type="PRINTS" id="PR00368">
    <property type="entry name" value="FADPNR"/>
</dbReference>
<reference evidence="5 6" key="1">
    <citation type="journal article" date="2019" name="Emerg. Microbes Infect.">
        <title>Comprehensive subspecies identification of 175 nontuberculous mycobacteria species based on 7547 genomic profiles.</title>
        <authorList>
            <person name="Matsumoto Y."/>
            <person name="Kinjo T."/>
            <person name="Motooka D."/>
            <person name="Nabeya D."/>
            <person name="Jung N."/>
            <person name="Uechi K."/>
            <person name="Horii T."/>
            <person name="Iida T."/>
            <person name="Fujita J."/>
            <person name="Nakamura S."/>
        </authorList>
    </citation>
    <scope>NUCLEOTIDE SEQUENCE [LARGE SCALE GENOMIC DNA]</scope>
    <source>
        <strain evidence="5 6">JCM 12603</strain>
    </source>
</reference>
<dbReference type="PANTHER" id="PTHR48105">
    <property type="entry name" value="THIOREDOXIN REDUCTASE 1-RELATED-RELATED"/>
    <property type="match status" value="1"/>
</dbReference>
<evidence type="ECO:0000256" key="3">
    <source>
        <dbReference type="ARBA" id="ARBA00048132"/>
    </source>
</evidence>
<feature type="domain" description="FAD/NAD(P)-binding" evidence="4">
    <location>
        <begin position="16"/>
        <end position="298"/>
    </location>
</feature>
<evidence type="ECO:0000256" key="1">
    <source>
        <dbReference type="ARBA" id="ARBA00022630"/>
    </source>
</evidence>
<dbReference type="PRINTS" id="PR00469">
    <property type="entry name" value="PNDRDTASEII"/>
</dbReference>
<keyword evidence="6" id="KW-1185">Reference proteome</keyword>
<protein>
    <recommendedName>
        <fullName evidence="4">FAD/NAD(P)-binding domain-containing protein</fullName>
    </recommendedName>
</protein>
<evidence type="ECO:0000313" key="5">
    <source>
        <dbReference type="EMBL" id="BBX52881.1"/>
    </source>
</evidence>
<evidence type="ECO:0000256" key="2">
    <source>
        <dbReference type="ARBA" id="ARBA00023002"/>
    </source>
</evidence>
<evidence type="ECO:0000259" key="4">
    <source>
        <dbReference type="Pfam" id="PF07992"/>
    </source>
</evidence>
<accession>A0A6N4VE49</accession>
<dbReference type="InterPro" id="IPR036188">
    <property type="entry name" value="FAD/NAD-bd_sf"/>
</dbReference>
<name>A0A6N4VE49_9MYCO</name>
<dbReference type="GO" id="GO:0004791">
    <property type="term" value="F:thioredoxin-disulfide reductase (NADPH) activity"/>
    <property type="evidence" value="ECO:0007669"/>
    <property type="project" value="UniProtKB-EC"/>
</dbReference>
<organism evidence="5 6">
    <name type="scientific">Mycolicibacterium poriferae</name>
    <dbReference type="NCBI Taxonomy" id="39694"/>
    <lineage>
        <taxon>Bacteria</taxon>
        <taxon>Bacillati</taxon>
        <taxon>Actinomycetota</taxon>
        <taxon>Actinomycetes</taxon>
        <taxon>Mycobacteriales</taxon>
        <taxon>Mycobacteriaceae</taxon>
        <taxon>Mycolicibacterium</taxon>
    </lineage>
</organism>
<proteinExistence type="predicted"/>
<comment type="catalytic activity">
    <reaction evidence="3">
        <text>[thioredoxin]-dithiol + NADP(+) = [thioredoxin]-disulfide + NADPH + H(+)</text>
        <dbReference type="Rhea" id="RHEA:20345"/>
        <dbReference type="Rhea" id="RHEA-COMP:10698"/>
        <dbReference type="Rhea" id="RHEA-COMP:10700"/>
        <dbReference type="ChEBI" id="CHEBI:15378"/>
        <dbReference type="ChEBI" id="CHEBI:29950"/>
        <dbReference type="ChEBI" id="CHEBI:50058"/>
        <dbReference type="ChEBI" id="CHEBI:57783"/>
        <dbReference type="ChEBI" id="CHEBI:58349"/>
        <dbReference type="EC" id="1.8.1.9"/>
    </reaction>
</comment>